<reference evidence="5 6" key="1">
    <citation type="submission" date="2016-09" db="EMBL/GenBank/DDBJ databases">
        <title>Desulfuribacillus arsenicus sp. nov., an obligately anaerobic, dissimilatory arsenic- and antimonate-reducing bacterium isolated from anoxic sediments.</title>
        <authorList>
            <person name="Abin C.A."/>
            <person name="Hollibaugh J.T."/>
        </authorList>
    </citation>
    <scope>NUCLEOTIDE SEQUENCE [LARGE SCALE GENOMIC DNA]</scope>
    <source>
        <strain evidence="5 6">MLFW-2</strain>
    </source>
</reference>
<dbReference type="CDD" id="cd00090">
    <property type="entry name" value="HTH_ARSR"/>
    <property type="match status" value="1"/>
</dbReference>
<gene>
    <name evidence="5" type="ORF">BHU72_01005</name>
</gene>
<dbReference type="InterPro" id="IPR001845">
    <property type="entry name" value="HTH_ArsR_DNA-bd_dom"/>
</dbReference>
<organism evidence="5 6">
    <name type="scientific">Desulfuribacillus stibiiarsenatis</name>
    <dbReference type="NCBI Taxonomy" id="1390249"/>
    <lineage>
        <taxon>Bacteria</taxon>
        <taxon>Bacillati</taxon>
        <taxon>Bacillota</taxon>
        <taxon>Desulfuribacillia</taxon>
        <taxon>Desulfuribacillales</taxon>
        <taxon>Desulfuribacillaceae</taxon>
        <taxon>Desulfuribacillus</taxon>
    </lineage>
</organism>
<dbReference type="EMBL" id="MJAT01000001">
    <property type="protein sequence ID" value="OEH87043.1"/>
    <property type="molecule type" value="Genomic_DNA"/>
</dbReference>
<dbReference type="InterPro" id="IPR036390">
    <property type="entry name" value="WH_DNA-bd_sf"/>
</dbReference>
<dbReference type="SMART" id="SM00418">
    <property type="entry name" value="HTH_ARSR"/>
    <property type="match status" value="1"/>
</dbReference>
<dbReference type="GO" id="GO:0003677">
    <property type="term" value="F:DNA binding"/>
    <property type="evidence" value="ECO:0007669"/>
    <property type="project" value="UniProtKB-KW"/>
</dbReference>
<evidence type="ECO:0000256" key="1">
    <source>
        <dbReference type="ARBA" id="ARBA00023015"/>
    </source>
</evidence>
<keyword evidence="2" id="KW-0238">DNA-binding</keyword>
<evidence type="ECO:0000256" key="3">
    <source>
        <dbReference type="ARBA" id="ARBA00023163"/>
    </source>
</evidence>
<evidence type="ECO:0000259" key="4">
    <source>
        <dbReference type="PROSITE" id="PS50987"/>
    </source>
</evidence>
<dbReference type="PANTHER" id="PTHR43132">
    <property type="entry name" value="ARSENICAL RESISTANCE OPERON REPRESSOR ARSR-RELATED"/>
    <property type="match status" value="1"/>
</dbReference>
<dbReference type="Gene3D" id="1.10.10.10">
    <property type="entry name" value="Winged helix-like DNA-binding domain superfamily/Winged helix DNA-binding domain"/>
    <property type="match status" value="1"/>
</dbReference>
<proteinExistence type="predicted"/>
<name>A0A1E5LAN2_9FIRM</name>
<protein>
    <recommendedName>
        <fullName evidence="4">HTH arsR-type domain-containing protein</fullName>
    </recommendedName>
</protein>
<dbReference type="PROSITE" id="PS50987">
    <property type="entry name" value="HTH_ARSR_2"/>
    <property type="match status" value="1"/>
</dbReference>
<dbReference type="Pfam" id="PF01022">
    <property type="entry name" value="HTH_5"/>
    <property type="match status" value="1"/>
</dbReference>
<evidence type="ECO:0000313" key="5">
    <source>
        <dbReference type="EMBL" id="OEH87043.1"/>
    </source>
</evidence>
<evidence type="ECO:0000256" key="2">
    <source>
        <dbReference type="ARBA" id="ARBA00023125"/>
    </source>
</evidence>
<accession>A0A1E5LAN2</accession>
<comment type="caution">
    <text evidence="5">The sequence shown here is derived from an EMBL/GenBank/DDBJ whole genome shotgun (WGS) entry which is preliminary data.</text>
</comment>
<dbReference type="InterPro" id="IPR051011">
    <property type="entry name" value="Metal_resp_trans_reg"/>
</dbReference>
<dbReference type="InterPro" id="IPR036388">
    <property type="entry name" value="WH-like_DNA-bd_sf"/>
</dbReference>
<dbReference type="AlphaFoldDB" id="A0A1E5LAN2"/>
<dbReference type="GO" id="GO:0003700">
    <property type="term" value="F:DNA-binding transcription factor activity"/>
    <property type="evidence" value="ECO:0007669"/>
    <property type="project" value="InterPro"/>
</dbReference>
<dbReference type="NCBIfam" id="NF033788">
    <property type="entry name" value="HTH_metalloreg"/>
    <property type="match status" value="1"/>
</dbReference>
<dbReference type="SUPFAM" id="SSF46785">
    <property type="entry name" value="Winged helix' DNA-binding domain"/>
    <property type="match status" value="1"/>
</dbReference>
<dbReference type="Proteomes" id="UP000095255">
    <property type="component" value="Unassembled WGS sequence"/>
</dbReference>
<keyword evidence="1" id="KW-0805">Transcription regulation</keyword>
<dbReference type="STRING" id="1390249.BHU72_01005"/>
<feature type="domain" description="HTH arsR-type" evidence="4">
    <location>
        <begin position="35"/>
        <end position="130"/>
    </location>
</feature>
<evidence type="ECO:0000313" key="6">
    <source>
        <dbReference type="Proteomes" id="UP000095255"/>
    </source>
</evidence>
<dbReference type="InterPro" id="IPR011991">
    <property type="entry name" value="ArsR-like_HTH"/>
</dbReference>
<keyword evidence="6" id="KW-1185">Reference proteome</keyword>
<dbReference type="PANTHER" id="PTHR43132:SF6">
    <property type="entry name" value="HTH-TYPE TRANSCRIPTIONAL REPRESSOR CZRA"/>
    <property type="match status" value="1"/>
</dbReference>
<sequence length="132" mass="14934">MNCSHDHKCLDGHSCSHDNKCSSEQALHAVIKDMPDDVFFLRLEELFKAMGSQTRLKIIYSLMGAKELCVEHLAETVNMSVSAISHQLRGLRQLRLVKARKEAQSVYYSLDDDHVALLFDTARSHLSEEEGC</sequence>
<dbReference type="PRINTS" id="PR00778">
    <property type="entry name" value="HTHARSR"/>
</dbReference>
<keyword evidence="3" id="KW-0804">Transcription</keyword>